<comment type="caution">
    <text evidence="2">The sequence shown here is derived from an EMBL/GenBank/DDBJ whole genome shotgun (WGS) entry which is preliminary data.</text>
</comment>
<dbReference type="OrthoDB" id="3041043at2759"/>
<dbReference type="Proteomes" id="UP000807469">
    <property type="component" value="Unassembled WGS sequence"/>
</dbReference>
<evidence type="ECO:0000313" key="3">
    <source>
        <dbReference type="Proteomes" id="UP000807469"/>
    </source>
</evidence>
<name>A0A9P5YWP3_9AGAR</name>
<dbReference type="PROSITE" id="PS50181">
    <property type="entry name" value="FBOX"/>
    <property type="match status" value="1"/>
</dbReference>
<gene>
    <name evidence="2" type="ORF">BDN70DRAFT_995610</name>
</gene>
<dbReference type="EMBL" id="MU155291">
    <property type="protein sequence ID" value="KAF9476518.1"/>
    <property type="molecule type" value="Genomic_DNA"/>
</dbReference>
<feature type="domain" description="F-box" evidence="1">
    <location>
        <begin position="1"/>
        <end position="48"/>
    </location>
</feature>
<sequence length="414" mass="47424">MSILTLPATTDDLVCDRLSAADLYRYARTCRTAHSVVHSYIKRAFQLHNLLERYFTPLEVVQFRELQAQVGMFISGSTALQFLDRAIYPETGLDLYVERRLRRAVATWLISIGYKYVIPAEFMQNNVSSMGEIFTDSQQQDRAHVYLTSEEADYGKVPDCPFVFDFEKENPDRKIQLITTLGSPLTRVLKFHSSCVMNIITHDKAYSLYPRATFEDYRSLMFSNSTDREEHALKKYAGRGWTTIMLSHATTQSAAPRYHFTTGERYLGDRGCWTLPILPALKLPSTSYMESNSWNVRFPKYARRPDVDFSSIGTKNMKFNYLMTVNHDAYVRRYADALSGLGLYSSSMLDDAQFEMLTKRYRGKSNPILYGEKTIGGGTVICEDASGIQKEEPPSKIYEATYERQVRLIGARSM</sequence>
<accession>A0A9P5YWP3</accession>
<evidence type="ECO:0000259" key="1">
    <source>
        <dbReference type="PROSITE" id="PS50181"/>
    </source>
</evidence>
<keyword evidence="3" id="KW-1185">Reference proteome</keyword>
<organism evidence="2 3">
    <name type="scientific">Pholiota conissans</name>
    <dbReference type="NCBI Taxonomy" id="109636"/>
    <lineage>
        <taxon>Eukaryota</taxon>
        <taxon>Fungi</taxon>
        <taxon>Dikarya</taxon>
        <taxon>Basidiomycota</taxon>
        <taxon>Agaricomycotina</taxon>
        <taxon>Agaricomycetes</taxon>
        <taxon>Agaricomycetidae</taxon>
        <taxon>Agaricales</taxon>
        <taxon>Agaricineae</taxon>
        <taxon>Strophariaceae</taxon>
        <taxon>Pholiota</taxon>
    </lineage>
</organism>
<dbReference type="InterPro" id="IPR001810">
    <property type="entry name" value="F-box_dom"/>
</dbReference>
<evidence type="ECO:0000313" key="2">
    <source>
        <dbReference type="EMBL" id="KAF9476518.1"/>
    </source>
</evidence>
<proteinExistence type="predicted"/>
<dbReference type="AlphaFoldDB" id="A0A9P5YWP3"/>
<reference evidence="2" key="1">
    <citation type="submission" date="2020-11" db="EMBL/GenBank/DDBJ databases">
        <authorList>
            <consortium name="DOE Joint Genome Institute"/>
            <person name="Ahrendt S."/>
            <person name="Riley R."/>
            <person name="Andreopoulos W."/>
            <person name="Labutti K."/>
            <person name="Pangilinan J."/>
            <person name="Ruiz-Duenas F.J."/>
            <person name="Barrasa J.M."/>
            <person name="Sanchez-Garcia M."/>
            <person name="Camarero S."/>
            <person name="Miyauchi S."/>
            <person name="Serrano A."/>
            <person name="Linde D."/>
            <person name="Babiker R."/>
            <person name="Drula E."/>
            <person name="Ayuso-Fernandez I."/>
            <person name="Pacheco R."/>
            <person name="Padilla G."/>
            <person name="Ferreira P."/>
            <person name="Barriuso J."/>
            <person name="Kellner H."/>
            <person name="Castanera R."/>
            <person name="Alfaro M."/>
            <person name="Ramirez L."/>
            <person name="Pisabarro A.G."/>
            <person name="Kuo A."/>
            <person name="Tritt A."/>
            <person name="Lipzen A."/>
            <person name="He G."/>
            <person name="Yan M."/>
            <person name="Ng V."/>
            <person name="Cullen D."/>
            <person name="Martin F."/>
            <person name="Rosso M.-N."/>
            <person name="Henrissat B."/>
            <person name="Hibbett D."/>
            <person name="Martinez A.T."/>
            <person name="Grigoriev I.V."/>
        </authorList>
    </citation>
    <scope>NUCLEOTIDE SEQUENCE</scope>
    <source>
        <strain evidence="2">CIRM-BRFM 674</strain>
    </source>
</reference>
<protein>
    <recommendedName>
        <fullName evidence="1">F-box domain-containing protein</fullName>
    </recommendedName>
</protein>